<evidence type="ECO:0000256" key="6">
    <source>
        <dbReference type="ARBA" id="ARBA00022989"/>
    </source>
</evidence>
<keyword evidence="7 8" id="KW-0472">Membrane</keyword>
<dbReference type="GO" id="GO:0016763">
    <property type="term" value="F:pentosyltransferase activity"/>
    <property type="evidence" value="ECO:0007669"/>
    <property type="project" value="TreeGrafter"/>
</dbReference>
<feature type="transmembrane region" description="Helical" evidence="8">
    <location>
        <begin position="373"/>
        <end position="390"/>
    </location>
</feature>
<comment type="caution">
    <text evidence="10">The sequence shown here is derived from an EMBL/GenBank/DDBJ whole genome shotgun (WGS) entry which is preliminary data.</text>
</comment>
<dbReference type="InterPro" id="IPR050297">
    <property type="entry name" value="LipidA_mod_glycosyltrf_83"/>
</dbReference>
<feature type="domain" description="Glycosyltransferase RgtA/B/C/D-like" evidence="9">
    <location>
        <begin position="107"/>
        <end position="234"/>
    </location>
</feature>
<evidence type="ECO:0000313" key="11">
    <source>
        <dbReference type="Proteomes" id="UP000178127"/>
    </source>
</evidence>
<evidence type="ECO:0000256" key="7">
    <source>
        <dbReference type="ARBA" id="ARBA00023136"/>
    </source>
</evidence>
<dbReference type="EMBL" id="MEVD01000003">
    <property type="protein sequence ID" value="OGC54471.1"/>
    <property type="molecule type" value="Genomic_DNA"/>
</dbReference>
<keyword evidence="2" id="KW-1003">Cell membrane</keyword>
<dbReference type="STRING" id="1802620.A3D91_01060"/>
<dbReference type="GO" id="GO:0009103">
    <property type="term" value="P:lipopolysaccharide biosynthetic process"/>
    <property type="evidence" value="ECO:0007669"/>
    <property type="project" value="UniProtKB-ARBA"/>
</dbReference>
<feature type="transmembrane region" description="Helical" evidence="8">
    <location>
        <begin position="319"/>
        <end position="337"/>
    </location>
</feature>
<dbReference type="Proteomes" id="UP000178127">
    <property type="component" value="Unassembled WGS sequence"/>
</dbReference>
<comment type="subcellular location">
    <subcellularLocation>
        <location evidence="1">Cell membrane</location>
        <topology evidence="1">Multi-pass membrane protein</topology>
    </subcellularLocation>
</comment>
<evidence type="ECO:0000256" key="1">
    <source>
        <dbReference type="ARBA" id="ARBA00004651"/>
    </source>
</evidence>
<gene>
    <name evidence="10" type="ORF">A3D91_01060</name>
</gene>
<dbReference type="GO" id="GO:0005886">
    <property type="term" value="C:plasma membrane"/>
    <property type="evidence" value="ECO:0007669"/>
    <property type="project" value="UniProtKB-SubCell"/>
</dbReference>
<evidence type="ECO:0000256" key="5">
    <source>
        <dbReference type="ARBA" id="ARBA00022692"/>
    </source>
</evidence>
<accession>A0A1F4VB67</accession>
<reference evidence="10 11" key="1">
    <citation type="journal article" date="2016" name="Nat. Commun.">
        <title>Thousands of microbial genomes shed light on interconnected biogeochemical processes in an aquifer system.</title>
        <authorList>
            <person name="Anantharaman K."/>
            <person name="Brown C.T."/>
            <person name="Hug L.A."/>
            <person name="Sharon I."/>
            <person name="Castelle C.J."/>
            <person name="Probst A.J."/>
            <person name="Thomas B.C."/>
            <person name="Singh A."/>
            <person name="Wilkins M.J."/>
            <person name="Karaoz U."/>
            <person name="Brodie E.L."/>
            <person name="Williams K.H."/>
            <person name="Hubbard S.S."/>
            <person name="Banfield J.F."/>
        </authorList>
    </citation>
    <scope>NUCLEOTIDE SEQUENCE [LARGE SCALE GENOMIC DNA]</scope>
</reference>
<feature type="transmembrane region" description="Helical" evidence="8">
    <location>
        <begin position="343"/>
        <end position="361"/>
    </location>
</feature>
<feature type="transmembrane region" description="Helical" evidence="8">
    <location>
        <begin position="187"/>
        <end position="210"/>
    </location>
</feature>
<evidence type="ECO:0000313" key="10">
    <source>
        <dbReference type="EMBL" id="OGC54471.1"/>
    </source>
</evidence>
<feature type="transmembrane region" description="Helical" evidence="8">
    <location>
        <begin position="100"/>
        <end position="123"/>
    </location>
</feature>
<dbReference type="Pfam" id="PF13231">
    <property type="entry name" value="PMT_2"/>
    <property type="match status" value="1"/>
</dbReference>
<sequence>MLKKINLILFGIVVLALLLRIVGITHSFPFIFHPDEPTVVRSALGIRFDPNPGHFDWPHLFIYQNYFLFMFFSKIRDILAAVGLKSVVSSLSPIIWDDYLIFYLLTRLFAALLGAFTVIPVFYAAKNLFGIKAGYFSALAMSIMPFHVWHSHYSLVDVPMAFWVASAMYFCTRILKEESLKNYLLAGVLIGFAASTKYNGGLAVLMISLAHFYRVKKIDKSLLLVVYSGLVAIVGFILGTPYSLLDFDTFIRTDSPRGALWQFTNVGSLPLGDHIFSFVRSLFSTLFEDMGYTFTAVFIGFFIYLLADKFILKKYKPANYILFFYVVALFLIYYISGFEKARSHYFLFIVPFITVILGYFSKFLYEIVVNKKLVNLILVIVFFLPMLFSLKNTITFYRKDTRVIAYEWLKNSIKDNNYLLYDSSQFEPVLNKFKNTQKEKGYQKANEIKNLNGSGYIIYNYENGESLIEGAYTEVFRIGNYLRNGPNIIIYEI</sequence>
<feature type="transmembrane region" description="Helical" evidence="8">
    <location>
        <begin position="290"/>
        <end position="307"/>
    </location>
</feature>
<keyword evidence="5 8" id="KW-0812">Transmembrane</keyword>
<evidence type="ECO:0000256" key="8">
    <source>
        <dbReference type="SAM" id="Phobius"/>
    </source>
</evidence>
<feature type="transmembrane region" description="Helical" evidence="8">
    <location>
        <begin position="222"/>
        <end position="244"/>
    </location>
</feature>
<dbReference type="PANTHER" id="PTHR33908:SF11">
    <property type="entry name" value="MEMBRANE PROTEIN"/>
    <property type="match status" value="1"/>
</dbReference>
<keyword evidence="4" id="KW-0808">Transferase</keyword>
<organism evidence="10 11">
    <name type="scientific">candidate division WWE3 bacterium RIFCSPHIGHO2_02_FULL_38_14</name>
    <dbReference type="NCBI Taxonomy" id="1802620"/>
    <lineage>
        <taxon>Bacteria</taxon>
        <taxon>Katanobacteria</taxon>
    </lineage>
</organism>
<evidence type="ECO:0000256" key="2">
    <source>
        <dbReference type="ARBA" id="ARBA00022475"/>
    </source>
</evidence>
<keyword evidence="6 8" id="KW-1133">Transmembrane helix</keyword>
<evidence type="ECO:0000256" key="4">
    <source>
        <dbReference type="ARBA" id="ARBA00022679"/>
    </source>
</evidence>
<proteinExistence type="predicted"/>
<dbReference type="InterPro" id="IPR038731">
    <property type="entry name" value="RgtA/B/C-like"/>
</dbReference>
<dbReference type="PANTHER" id="PTHR33908">
    <property type="entry name" value="MANNOSYLTRANSFERASE YKCB-RELATED"/>
    <property type="match status" value="1"/>
</dbReference>
<protein>
    <recommendedName>
        <fullName evidence="9">Glycosyltransferase RgtA/B/C/D-like domain-containing protein</fullName>
    </recommendedName>
</protein>
<dbReference type="AlphaFoldDB" id="A0A1F4VB67"/>
<keyword evidence="3" id="KW-0328">Glycosyltransferase</keyword>
<evidence type="ECO:0000256" key="3">
    <source>
        <dbReference type="ARBA" id="ARBA00022676"/>
    </source>
</evidence>
<feature type="transmembrane region" description="Helical" evidence="8">
    <location>
        <begin position="129"/>
        <end position="148"/>
    </location>
</feature>
<evidence type="ECO:0000259" key="9">
    <source>
        <dbReference type="Pfam" id="PF13231"/>
    </source>
</evidence>
<name>A0A1F4VB67_UNCKA</name>